<dbReference type="PANTHER" id="PTHR12801">
    <property type="entry name" value="RNA EXONUCLEASE REXO1 / RECO3 FAMILY MEMBER-RELATED"/>
    <property type="match status" value="1"/>
</dbReference>
<keyword evidence="5" id="KW-0378">Hydrolase</keyword>
<gene>
    <name evidence="11" type="ORF">PHATR_44042</name>
</gene>
<reference evidence="11 12" key="1">
    <citation type="journal article" date="2008" name="Nature">
        <title>The Phaeodactylum genome reveals the evolutionary history of diatom genomes.</title>
        <authorList>
            <person name="Bowler C."/>
            <person name="Allen A.E."/>
            <person name="Badger J.H."/>
            <person name="Grimwood J."/>
            <person name="Jabbari K."/>
            <person name="Kuo A."/>
            <person name="Maheswari U."/>
            <person name="Martens C."/>
            <person name="Maumus F."/>
            <person name="Otillar R.P."/>
            <person name="Rayko E."/>
            <person name="Salamov A."/>
            <person name="Vandepoele K."/>
            <person name="Beszteri B."/>
            <person name="Gruber A."/>
            <person name="Heijde M."/>
            <person name="Katinka M."/>
            <person name="Mock T."/>
            <person name="Valentin K."/>
            <person name="Verret F."/>
            <person name="Berges J.A."/>
            <person name="Brownlee C."/>
            <person name="Cadoret J.P."/>
            <person name="Chiovitti A."/>
            <person name="Choi C.J."/>
            <person name="Coesel S."/>
            <person name="De Martino A."/>
            <person name="Detter J.C."/>
            <person name="Durkin C."/>
            <person name="Falciatore A."/>
            <person name="Fournet J."/>
            <person name="Haruta M."/>
            <person name="Huysman M.J."/>
            <person name="Jenkins B.D."/>
            <person name="Jiroutova K."/>
            <person name="Jorgensen R.E."/>
            <person name="Joubert Y."/>
            <person name="Kaplan A."/>
            <person name="Kroger N."/>
            <person name="Kroth P.G."/>
            <person name="La Roche J."/>
            <person name="Lindquist E."/>
            <person name="Lommer M."/>
            <person name="Martin-Jezequel V."/>
            <person name="Lopez P.J."/>
            <person name="Lucas S."/>
            <person name="Mangogna M."/>
            <person name="McGinnis K."/>
            <person name="Medlin L.K."/>
            <person name="Montsant A."/>
            <person name="Oudot-Le Secq M.P."/>
            <person name="Napoli C."/>
            <person name="Obornik M."/>
            <person name="Parker M.S."/>
            <person name="Petit J.L."/>
            <person name="Porcel B.M."/>
            <person name="Poulsen N."/>
            <person name="Robison M."/>
            <person name="Rychlewski L."/>
            <person name="Rynearson T.A."/>
            <person name="Schmutz J."/>
            <person name="Shapiro H."/>
            <person name="Siaut M."/>
            <person name="Stanley M."/>
            <person name="Sussman M.R."/>
            <person name="Taylor A.R."/>
            <person name="Vardi A."/>
            <person name="von Dassow P."/>
            <person name="Vyverman W."/>
            <person name="Willis A."/>
            <person name="Wyrwicz L.S."/>
            <person name="Rokhsar D.S."/>
            <person name="Weissenbach J."/>
            <person name="Armbrust E.V."/>
            <person name="Green B.R."/>
            <person name="Van de Peer Y."/>
            <person name="Grigoriev I.V."/>
        </authorList>
    </citation>
    <scope>NUCLEOTIDE SEQUENCE [LARGE SCALE GENOMIC DNA]</scope>
    <source>
        <strain evidence="11 12">CCAP 1055/1</strain>
    </source>
</reference>
<protein>
    <recommendedName>
        <fullName evidence="10">C3H1-type domain-containing protein</fullName>
    </recommendedName>
</protein>
<name>B5Y560_PHATC</name>
<evidence type="ECO:0000313" key="11">
    <source>
        <dbReference type="EMBL" id="ACI65597.1"/>
    </source>
</evidence>
<evidence type="ECO:0000256" key="2">
    <source>
        <dbReference type="ARBA" id="ARBA00022722"/>
    </source>
</evidence>
<dbReference type="RefSeq" id="XP_002186127.1">
    <property type="nucleotide sequence ID" value="XM_002186091.1"/>
</dbReference>
<keyword evidence="3 8" id="KW-0479">Metal-binding</keyword>
<dbReference type="eggNOG" id="KOG2248">
    <property type="taxonomic scope" value="Eukaryota"/>
</dbReference>
<dbReference type="PaxDb" id="2850-Phatr44042"/>
<dbReference type="GeneID" id="7204227"/>
<evidence type="ECO:0000259" key="10">
    <source>
        <dbReference type="PROSITE" id="PS50103"/>
    </source>
</evidence>
<dbReference type="HOGENOM" id="CLU_460423_0_0_1"/>
<dbReference type="InterPro" id="IPR036397">
    <property type="entry name" value="RNaseH_sf"/>
</dbReference>
<keyword evidence="2" id="KW-0540">Nuclease</keyword>
<proteinExistence type="predicted"/>
<feature type="zinc finger region" description="C3H1-type" evidence="8">
    <location>
        <begin position="16"/>
        <end position="44"/>
    </location>
</feature>
<evidence type="ECO:0000256" key="4">
    <source>
        <dbReference type="ARBA" id="ARBA00022771"/>
    </source>
</evidence>
<sequence>MPTAKKYKLFAADGADGGVPPCAFFASPAGCRNGASCKFAHVRPTEAAVETGSVVSSESDDEPMPSPSVPIPTTNNKQKSAKTKAKTTQQASPQPQTKQAKKVQIQMDTAPTDDSPFRQSPPKPKKNRRSQKEEDLGPFANPKKKVKSDESPGGHKTAAQEPTPPPTTNSPKPKQQPAKTAVAGFDIRALNLPVASFTMPGTAPAPTAPPQPPAPVADAVSNVQEILPTHTTTGAKWMKAIQQARQHHKYATAYDFVKYKALDAEIGLDPSSTWIQAKPYGEWCKGFPQAIAIDCEMCETEDPVSGKHNAKDLCRVSIVNAENDEVLLDSLVKPSWPVVDYRSRINGITEEHLKGVQFTLRHTQAFLMALCSQETVILGHALHNDLAAMRMEHYCNADSANLFSASDSERSSVSLKDLASNVLKKTMPDKHDSVNDARTAWKVLEHWVEKDGQVEPIVRSMSVKQTFASQLFIHRIPKNMCEESHLSRMFLAHTSIAPTEVEEIEFAGEMGKTHVVFKSPQHANLAFDTLDSKTDTDPSGRLQKKVFLRNGGYIRVRKMAFEKPRDKSPPRRALTTSD</sequence>
<keyword evidence="1" id="KW-0698">rRNA processing</keyword>
<dbReference type="InterPro" id="IPR012337">
    <property type="entry name" value="RNaseH-like_sf"/>
</dbReference>
<dbReference type="InterPro" id="IPR036855">
    <property type="entry name" value="Znf_CCCH_sf"/>
</dbReference>
<dbReference type="GO" id="GO:0005634">
    <property type="term" value="C:nucleus"/>
    <property type="evidence" value="ECO:0007669"/>
    <property type="project" value="TreeGrafter"/>
</dbReference>
<dbReference type="SUPFAM" id="SSF90229">
    <property type="entry name" value="CCCH zinc finger"/>
    <property type="match status" value="1"/>
</dbReference>
<evidence type="ECO:0000256" key="7">
    <source>
        <dbReference type="ARBA" id="ARBA00025599"/>
    </source>
</evidence>
<evidence type="ECO:0000256" key="9">
    <source>
        <dbReference type="SAM" id="MobiDB-lite"/>
    </source>
</evidence>
<dbReference type="GO" id="GO:0008270">
    <property type="term" value="F:zinc ion binding"/>
    <property type="evidence" value="ECO:0007669"/>
    <property type="project" value="UniProtKB-KW"/>
</dbReference>
<dbReference type="EMBL" id="CP001142">
    <property type="protein sequence ID" value="ACI65597.1"/>
    <property type="molecule type" value="Genomic_DNA"/>
</dbReference>
<evidence type="ECO:0000256" key="6">
    <source>
        <dbReference type="ARBA" id="ARBA00022833"/>
    </source>
</evidence>
<dbReference type="Gene3D" id="3.30.420.10">
    <property type="entry name" value="Ribonuclease H-like superfamily/Ribonuclease H"/>
    <property type="match status" value="1"/>
</dbReference>
<dbReference type="SMART" id="SM00479">
    <property type="entry name" value="EXOIII"/>
    <property type="match status" value="1"/>
</dbReference>
<evidence type="ECO:0000256" key="1">
    <source>
        <dbReference type="ARBA" id="ARBA00022552"/>
    </source>
</evidence>
<keyword evidence="12" id="KW-1185">Reference proteome</keyword>
<feature type="region of interest" description="Disordered" evidence="9">
    <location>
        <begin position="46"/>
        <end position="181"/>
    </location>
</feature>
<dbReference type="PROSITE" id="PS50103">
    <property type="entry name" value="ZF_C3H1"/>
    <property type="match status" value="1"/>
</dbReference>
<dbReference type="SUPFAM" id="SSF53098">
    <property type="entry name" value="Ribonuclease H-like"/>
    <property type="match status" value="1"/>
</dbReference>
<dbReference type="STRING" id="556484.B5Y560"/>
<dbReference type="OrthoDB" id="16516at2759"/>
<evidence type="ECO:0000313" key="12">
    <source>
        <dbReference type="Proteomes" id="UP000000759"/>
    </source>
</evidence>
<dbReference type="Pfam" id="PF00929">
    <property type="entry name" value="RNase_T"/>
    <property type="match status" value="1"/>
</dbReference>
<dbReference type="Proteomes" id="UP000000759">
    <property type="component" value="Chromosome 3"/>
</dbReference>
<reference evidence="12" key="2">
    <citation type="submission" date="2008-08" db="EMBL/GenBank/DDBJ databases">
        <authorList>
            <consortium name="Diatom Consortium"/>
            <person name="Grigoriev I."/>
            <person name="Grimwood J."/>
            <person name="Kuo A."/>
            <person name="Otillar R.P."/>
            <person name="Salamov A."/>
            <person name="Detter J.C."/>
            <person name="Lindquist E."/>
            <person name="Shapiro H."/>
            <person name="Lucas S."/>
            <person name="Glavina del Rio T."/>
            <person name="Pitluck S."/>
            <person name="Rokhsar D."/>
            <person name="Bowler C."/>
        </authorList>
    </citation>
    <scope>GENOME REANNOTATION</scope>
    <source>
        <strain evidence="12">CCAP 1055/1</strain>
    </source>
</reference>
<dbReference type="GO" id="GO:0004527">
    <property type="term" value="F:exonuclease activity"/>
    <property type="evidence" value="ECO:0007669"/>
    <property type="project" value="InterPro"/>
</dbReference>
<dbReference type="AlphaFoldDB" id="B5Y560"/>
<feature type="domain" description="C3H1-type" evidence="10">
    <location>
        <begin position="16"/>
        <end position="44"/>
    </location>
</feature>
<dbReference type="InterPro" id="IPR047021">
    <property type="entry name" value="REXO1/3/4-like"/>
</dbReference>
<dbReference type="PANTHER" id="PTHR12801:SF45">
    <property type="entry name" value="RNA EXONUCLEASE 4"/>
    <property type="match status" value="1"/>
</dbReference>
<dbReference type="KEGG" id="pti:PHATR_44042"/>
<dbReference type="InterPro" id="IPR000571">
    <property type="entry name" value="Znf_CCCH"/>
</dbReference>
<dbReference type="InterPro" id="IPR013520">
    <property type="entry name" value="Ribonucl_H"/>
</dbReference>
<keyword evidence="6 8" id="KW-0862">Zinc</keyword>
<dbReference type="InParanoid" id="B5Y560"/>
<comment type="function">
    <text evidence="7">Exoribonuclease involved in ribosome biosynthesis. Involved in the processing of ITS1, the internal transcribed spacer localized between the 18S and 5.8S rRNAs.</text>
</comment>
<accession>B5Y560</accession>
<evidence type="ECO:0000256" key="3">
    <source>
        <dbReference type="ARBA" id="ARBA00022723"/>
    </source>
</evidence>
<dbReference type="GO" id="GO:0006364">
    <property type="term" value="P:rRNA processing"/>
    <property type="evidence" value="ECO:0007669"/>
    <property type="project" value="UniProtKB-KW"/>
</dbReference>
<dbReference type="GO" id="GO:0003676">
    <property type="term" value="F:nucleic acid binding"/>
    <property type="evidence" value="ECO:0007669"/>
    <property type="project" value="InterPro"/>
</dbReference>
<evidence type="ECO:0000256" key="5">
    <source>
        <dbReference type="ARBA" id="ARBA00022801"/>
    </source>
</evidence>
<keyword evidence="4 8" id="KW-0863">Zinc-finger</keyword>
<evidence type="ECO:0000256" key="8">
    <source>
        <dbReference type="PROSITE-ProRule" id="PRU00723"/>
    </source>
</evidence>
<organism evidence="11 12">
    <name type="scientific">Phaeodactylum tricornutum (strain CCAP 1055/1)</name>
    <dbReference type="NCBI Taxonomy" id="556484"/>
    <lineage>
        <taxon>Eukaryota</taxon>
        <taxon>Sar</taxon>
        <taxon>Stramenopiles</taxon>
        <taxon>Ochrophyta</taxon>
        <taxon>Bacillariophyta</taxon>
        <taxon>Bacillariophyceae</taxon>
        <taxon>Bacillariophycidae</taxon>
        <taxon>Naviculales</taxon>
        <taxon>Phaeodactylaceae</taxon>
        <taxon>Phaeodactylum</taxon>
    </lineage>
</organism>